<organism evidence="2 3">
    <name type="scientific">Cercophora samala</name>
    <dbReference type="NCBI Taxonomy" id="330535"/>
    <lineage>
        <taxon>Eukaryota</taxon>
        <taxon>Fungi</taxon>
        <taxon>Dikarya</taxon>
        <taxon>Ascomycota</taxon>
        <taxon>Pezizomycotina</taxon>
        <taxon>Sordariomycetes</taxon>
        <taxon>Sordariomycetidae</taxon>
        <taxon>Sordariales</taxon>
        <taxon>Lasiosphaeriaceae</taxon>
        <taxon>Cercophora</taxon>
    </lineage>
</organism>
<gene>
    <name evidence="2" type="ORF">QBC41DRAFT_382582</name>
</gene>
<dbReference type="Proteomes" id="UP001174997">
    <property type="component" value="Unassembled WGS sequence"/>
</dbReference>
<feature type="domain" description="2EXR" evidence="1">
    <location>
        <begin position="13"/>
        <end position="110"/>
    </location>
</feature>
<dbReference type="Pfam" id="PF20150">
    <property type="entry name" value="2EXR"/>
    <property type="match status" value="1"/>
</dbReference>
<evidence type="ECO:0000313" key="3">
    <source>
        <dbReference type="Proteomes" id="UP001174997"/>
    </source>
</evidence>
<evidence type="ECO:0000259" key="1">
    <source>
        <dbReference type="Pfam" id="PF20150"/>
    </source>
</evidence>
<accession>A0AA39ZJA9</accession>
<dbReference type="InterPro" id="IPR045518">
    <property type="entry name" value="2EXR"/>
</dbReference>
<proteinExistence type="predicted"/>
<evidence type="ECO:0000313" key="2">
    <source>
        <dbReference type="EMBL" id="KAK0672106.1"/>
    </source>
</evidence>
<sequence>MAPANNDQVTEAFPQFARLPPEIRLEIWRHYLMMYKDNPPVLWKIIWGLDDTGVEGTIKQKGWEKHIRIRPYISFDGRGDHTDFAEYHCCPLLKINHEAREQALRSRRYASVPVMGRHINVVVRAHDFFLPDEESVFRVVYNWEGRHGPLVSITLADDMSFVRRVLVSMRDVITKFWNQGNWTFSATPPSLHDFSWGRWGFSLTTIARTYLRNVEKLYADHSANIKRWEGMSGTRRIAYACRAESPGWSVTARGRVVSLARKIIKDRTSRFSPAAWSIVSRLHEQHDAFLLPISRQNLGEVSPTDGVYVPDVGPEFNIVACPPAMNCWHYRQDCTTELQRLAASRRVKTTKREDCIADLQRLAASRPVETTEEMYAIHLPMWVRLECPGSTTTKSPSISYPARTSPRIPSTLPLRERPQGRLLKVVGTGDGNFFRERLCYSPILAVGNTAGLRMTSPGSMGGGRGCPRCLKKQWLITGSKPTTTTVCRESSCWVSHYTYDTSEDWDLSGSRSAILQSNADKTDRGPKVKVGEKEFEVESYNSDDESAVVEHGRTEGLRAWWKAVDSYMDDEDLIDKIVKNEMVVKKSGLFRGPMKSSWKDRPKRGGSEDGEERVLFWDEVAEKDPGVHEEEIKVMEWAIREAYGVQGNYLDDGW</sequence>
<comment type="caution">
    <text evidence="2">The sequence shown here is derived from an EMBL/GenBank/DDBJ whole genome shotgun (WGS) entry which is preliminary data.</text>
</comment>
<dbReference type="EMBL" id="JAULSY010000015">
    <property type="protein sequence ID" value="KAK0672106.1"/>
    <property type="molecule type" value="Genomic_DNA"/>
</dbReference>
<keyword evidence="3" id="KW-1185">Reference proteome</keyword>
<name>A0AA39ZJA9_9PEZI</name>
<protein>
    <recommendedName>
        <fullName evidence="1">2EXR domain-containing protein</fullName>
    </recommendedName>
</protein>
<dbReference type="AlphaFoldDB" id="A0AA39ZJA9"/>
<reference evidence="2" key="1">
    <citation type="submission" date="2023-06" db="EMBL/GenBank/DDBJ databases">
        <title>Genome-scale phylogeny and comparative genomics of the fungal order Sordariales.</title>
        <authorList>
            <consortium name="Lawrence Berkeley National Laboratory"/>
            <person name="Hensen N."/>
            <person name="Bonometti L."/>
            <person name="Westerberg I."/>
            <person name="Brannstrom I.O."/>
            <person name="Guillou S."/>
            <person name="Cros-Aarteil S."/>
            <person name="Calhoun S."/>
            <person name="Haridas S."/>
            <person name="Kuo A."/>
            <person name="Mondo S."/>
            <person name="Pangilinan J."/>
            <person name="Riley R."/>
            <person name="Labutti K."/>
            <person name="Andreopoulos B."/>
            <person name="Lipzen A."/>
            <person name="Chen C."/>
            <person name="Yanf M."/>
            <person name="Daum C."/>
            <person name="Ng V."/>
            <person name="Clum A."/>
            <person name="Steindorff A."/>
            <person name="Ohm R."/>
            <person name="Martin F."/>
            <person name="Silar P."/>
            <person name="Natvig D."/>
            <person name="Lalanne C."/>
            <person name="Gautier V."/>
            <person name="Ament-Velasquez S.L."/>
            <person name="Kruys A."/>
            <person name="Hutchinson M.I."/>
            <person name="Powell A.J."/>
            <person name="Barry K."/>
            <person name="Miller A.N."/>
            <person name="Grigoriev I.V."/>
            <person name="Debuchy R."/>
            <person name="Gladieux P."/>
            <person name="Thoren M.H."/>
            <person name="Johannesson H."/>
        </authorList>
    </citation>
    <scope>NUCLEOTIDE SEQUENCE</scope>
    <source>
        <strain evidence="2">CBS 307.81</strain>
    </source>
</reference>